<reference evidence="7 8" key="1">
    <citation type="submission" date="2019-06" db="EMBL/GenBank/DDBJ databases">
        <title>Persicimonas caeni gen. nov., sp. nov., a predatory bacterium isolated from solar saltern.</title>
        <authorList>
            <person name="Wang S."/>
        </authorList>
    </citation>
    <scope>NUCLEOTIDE SEQUENCE [LARGE SCALE GENOMIC DNA]</scope>
    <source>
        <strain evidence="7 8">YN101</strain>
    </source>
</reference>
<dbReference type="PANTHER" id="PTHR43646:SF2">
    <property type="entry name" value="GLYCOSYLTRANSFERASE 2-LIKE DOMAIN-CONTAINING PROTEIN"/>
    <property type="match status" value="1"/>
</dbReference>
<dbReference type="InterPro" id="IPR029044">
    <property type="entry name" value="Nucleotide-diphossugar_trans"/>
</dbReference>
<evidence type="ECO:0000313" key="7">
    <source>
        <dbReference type="EMBL" id="QDG51722.1"/>
    </source>
</evidence>
<evidence type="ECO:0000259" key="6">
    <source>
        <dbReference type="Pfam" id="PF00535"/>
    </source>
</evidence>
<evidence type="ECO:0000256" key="1">
    <source>
        <dbReference type="ARBA" id="ARBA00004236"/>
    </source>
</evidence>
<dbReference type="OrthoDB" id="9798250at2"/>
<evidence type="ECO:0000256" key="3">
    <source>
        <dbReference type="ARBA" id="ARBA00022676"/>
    </source>
</evidence>
<dbReference type="GO" id="GO:0005886">
    <property type="term" value="C:plasma membrane"/>
    <property type="evidence" value="ECO:0007669"/>
    <property type="project" value="UniProtKB-SubCell"/>
</dbReference>
<keyword evidence="4 7" id="KW-0808">Transferase</keyword>
<accession>A0A4Y6PTS4</accession>
<accession>A0A5B8Y9C3</accession>
<name>A0A4Y6PTS4_PERCE</name>
<evidence type="ECO:0000313" key="8">
    <source>
        <dbReference type="Proteomes" id="UP000315995"/>
    </source>
</evidence>
<evidence type="ECO:0000256" key="5">
    <source>
        <dbReference type="ARBA" id="ARBA00023136"/>
    </source>
</evidence>
<sequence>MKHDSSQSHSLSVLIPTLDEAAWIAHSVRCARASLRAADVDGEVIVCDGGSQDATVVEARRFADRVVECAPGRPAQLNAGARVAVGDVLVMLHADSLLTPRAVEAMVAAVERGAVGGWFQIDIIPDLQVGHRHLHLGWMAWGINLRTRLFRTATGDQCIFCRRDAFEAIGGVPDVPLMEGNLCARSLRGHGSIEILAPELRISGRRWEKNGVLRTMVFMYGIRAAHRAGVSEDVLARVWRGWSR</sequence>
<dbReference type="Pfam" id="PF00535">
    <property type="entry name" value="Glycos_transf_2"/>
    <property type="match status" value="1"/>
</dbReference>
<comment type="subcellular location">
    <subcellularLocation>
        <location evidence="1">Cell membrane</location>
    </subcellularLocation>
</comment>
<keyword evidence="8" id="KW-1185">Reference proteome</keyword>
<dbReference type="EMBL" id="CP041186">
    <property type="protein sequence ID" value="QDG51722.1"/>
    <property type="molecule type" value="Genomic_DNA"/>
</dbReference>
<dbReference type="GO" id="GO:0016757">
    <property type="term" value="F:glycosyltransferase activity"/>
    <property type="evidence" value="ECO:0007669"/>
    <property type="project" value="UniProtKB-KW"/>
</dbReference>
<dbReference type="Gene3D" id="3.90.550.10">
    <property type="entry name" value="Spore Coat Polysaccharide Biosynthesis Protein SpsA, Chain A"/>
    <property type="match status" value="1"/>
</dbReference>
<keyword evidence="3" id="KW-0328">Glycosyltransferase</keyword>
<keyword evidence="5" id="KW-0472">Membrane</keyword>
<gene>
    <name evidence="7" type="ORF">FIV42_13485</name>
</gene>
<dbReference type="InterPro" id="IPR026461">
    <property type="entry name" value="Trfase_2_rSAM/seldom_assoc"/>
</dbReference>
<dbReference type="NCBIfam" id="TIGR04283">
    <property type="entry name" value="glyco_like_mftF"/>
    <property type="match status" value="1"/>
</dbReference>
<dbReference type="PANTHER" id="PTHR43646">
    <property type="entry name" value="GLYCOSYLTRANSFERASE"/>
    <property type="match status" value="1"/>
</dbReference>
<dbReference type="Proteomes" id="UP000315995">
    <property type="component" value="Chromosome"/>
</dbReference>
<keyword evidence="2" id="KW-1003">Cell membrane</keyword>
<evidence type="ECO:0000256" key="4">
    <source>
        <dbReference type="ARBA" id="ARBA00022679"/>
    </source>
</evidence>
<organism evidence="7 8">
    <name type="scientific">Persicimonas caeni</name>
    <dbReference type="NCBI Taxonomy" id="2292766"/>
    <lineage>
        <taxon>Bacteria</taxon>
        <taxon>Deltaproteobacteria</taxon>
        <taxon>Bradymonadales</taxon>
        <taxon>Bradymonadaceae</taxon>
        <taxon>Persicimonas</taxon>
    </lineage>
</organism>
<feature type="domain" description="Glycosyltransferase 2-like" evidence="6">
    <location>
        <begin position="12"/>
        <end position="144"/>
    </location>
</feature>
<dbReference type="RefSeq" id="WP_141198202.1">
    <property type="nucleotide sequence ID" value="NZ_CP041186.1"/>
</dbReference>
<evidence type="ECO:0000256" key="2">
    <source>
        <dbReference type="ARBA" id="ARBA00022475"/>
    </source>
</evidence>
<proteinExistence type="predicted"/>
<dbReference type="AlphaFoldDB" id="A0A4Y6PTS4"/>
<protein>
    <submittedName>
        <fullName evidence="7">Glycosyltransferase</fullName>
    </submittedName>
</protein>
<dbReference type="InterPro" id="IPR001173">
    <property type="entry name" value="Glyco_trans_2-like"/>
</dbReference>
<dbReference type="SUPFAM" id="SSF53448">
    <property type="entry name" value="Nucleotide-diphospho-sugar transferases"/>
    <property type="match status" value="1"/>
</dbReference>